<protein>
    <submittedName>
        <fullName evidence="1">Uncharacterized protein</fullName>
    </submittedName>
</protein>
<evidence type="ECO:0000313" key="1">
    <source>
        <dbReference type="EMBL" id="CAB0042042.1"/>
    </source>
</evidence>
<organism evidence="1 2">
    <name type="scientific">Trichogramma brassicae</name>
    <dbReference type="NCBI Taxonomy" id="86971"/>
    <lineage>
        <taxon>Eukaryota</taxon>
        <taxon>Metazoa</taxon>
        <taxon>Ecdysozoa</taxon>
        <taxon>Arthropoda</taxon>
        <taxon>Hexapoda</taxon>
        <taxon>Insecta</taxon>
        <taxon>Pterygota</taxon>
        <taxon>Neoptera</taxon>
        <taxon>Endopterygota</taxon>
        <taxon>Hymenoptera</taxon>
        <taxon>Apocrita</taxon>
        <taxon>Proctotrupomorpha</taxon>
        <taxon>Chalcidoidea</taxon>
        <taxon>Trichogrammatidae</taxon>
        <taxon>Trichogramma</taxon>
    </lineage>
</organism>
<name>A0A6H5IXW2_9HYME</name>
<dbReference type="EMBL" id="CADCXV010001150">
    <property type="protein sequence ID" value="CAB0042042.1"/>
    <property type="molecule type" value="Genomic_DNA"/>
</dbReference>
<gene>
    <name evidence="1" type="ORF">TBRA_LOCUS13684</name>
</gene>
<evidence type="ECO:0000313" key="2">
    <source>
        <dbReference type="Proteomes" id="UP000479190"/>
    </source>
</evidence>
<proteinExistence type="predicted"/>
<keyword evidence="2" id="KW-1185">Reference proteome</keyword>
<sequence length="306" mass="33620">MCVLYIYSSSLSLYHYTAAKSRTATATPSLPDRYYSAASSLILARAAKHMRVLLVLRRADPPPCACCLYCFIVFRNNNNDGYGIGACPVDKNSVFFVPMVRCSVKQLVFVIGGSSNADEDLKNENYQVKNKKRSVFVQSIMMCKKENVLETLTLNIKKQNDAIKSIVVFVARSLVSTTSRFRLLYLKVPAPQPSATGRSRSSPAAASIVAAVSFSCSCCSARDCAAAYEKFSELDRRRGCRTVSRGCVRAARFYPKAAATSRRDYHCVSGPALVSCGAVYLREAGQSQAAAHHTHTQPVISYREAR</sequence>
<accession>A0A6H5IXW2</accession>
<dbReference type="AlphaFoldDB" id="A0A6H5IXW2"/>
<dbReference type="Proteomes" id="UP000479190">
    <property type="component" value="Unassembled WGS sequence"/>
</dbReference>
<reference evidence="1 2" key="1">
    <citation type="submission" date="2020-02" db="EMBL/GenBank/DDBJ databases">
        <authorList>
            <person name="Ferguson B K."/>
        </authorList>
    </citation>
    <scope>NUCLEOTIDE SEQUENCE [LARGE SCALE GENOMIC DNA]</scope>
</reference>